<proteinExistence type="predicted"/>
<dbReference type="InterPro" id="IPR036388">
    <property type="entry name" value="WH-like_DNA-bd_sf"/>
</dbReference>
<keyword evidence="4" id="KW-1185">Reference proteome</keyword>
<feature type="domain" description="Transcription regulator PadR N-terminal" evidence="1">
    <location>
        <begin position="5"/>
        <end position="76"/>
    </location>
</feature>
<dbReference type="Gene3D" id="1.10.10.10">
    <property type="entry name" value="Winged helix-like DNA-binding domain superfamily/Winged helix DNA-binding domain"/>
    <property type="match status" value="1"/>
</dbReference>
<dbReference type="OrthoDB" id="3186544at2"/>
<comment type="caution">
    <text evidence="3">The sequence shown here is derived from an EMBL/GenBank/DDBJ whole genome shotgun (WGS) entry which is preliminary data.</text>
</comment>
<accession>A0A2A9D519</accession>
<dbReference type="Pfam" id="PF03551">
    <property type="entry name" value="PadR"/>
    <property type="match status" value="1"/>
</dbReference>
<dbReference type="InterPro" id="IPR005149">
    <property type="entry name" value="Tscrpt_reg_PadR_N"/>
</dbReference>
<dbReference type="InterPro" id="IPR036390">
    <property type="entry name" value="WH_DNA-bd_sf"/>
</dbReference>
<protein>
    <submittedName>
        <fullName evidence="3">PadR family transcriptional regulator</fullName>
    </submittedName>
</protein>
<evidence type="ECO:0000313" key="3">
    <source>
        <dbReference type="EMBL" id="PFG20950.1"/>
    </source>
</evidence>
<evidence type="ECO:0000259" key="1">
    <source>
        <dbReference type="Pfam" id="PF03551"/>
    </source>
</evidence>
<feature type="domain" description="Transcription regulator PadR C-terminal" evidence="2">
    <location>
        <begin position="93"/>
        <end position="171"/>
    </location>
</feature>
<dbReference type="Proteomes" id="UP000224915">
    <property type="component" value="Unassembled WGS sequence"/>
</dbReference>
<organism evidence="3 4">
    <name type="scientific">Serinibacter salmoneus</name>
    <dbReference type="NCBI Taxonomy" id="556530"/>
    <lineage>
        <taxon>Bacteria</taxon>
        <taxon>Bacillati</taxon>
        <taxon>Actinomycetota</taxon>
        <taxon>Actinomycetes</taxon>
        <taxon>Micrococcales</taxon>
        <taxon>Beutenbergiaceae</taxon>
        <taxon>Serinibacter</taxon>
    </lineage>
</organism>
<dbReference type="PANTHER" id="PTHR43252:SF6">
    <property type="entry name" value="NEGATIVE TRANSCRIPTION REGULATOR PADR"/>
    <property type="match status" value="1"/>
</dbReference>
<evidence type="ECO:0000259" key="2">
    <source>
        <dbReference type="Pfam" id="PF10400"/>
    </source>
</evidence>
<dbReference type="RefSeq" id="WP_098469857.1">
    <property type="nucleotide sequence ID" value="NZ_PDJD01000001.1"/>
</dbReference>
<dbReference type="EMBL" id="PDJD01000001">
    <property type="protein sequence ID" value="PFG20950.1"/>
    <property type="molecule type" value="Genomic_DNA"/>
</dbReference>
<name>A0A2A9D519_9MICO</name>
<dbReference type="Pfam" id="PF10400">
    <property type="entry name" value="Vir_act_alpha_C"/>
    <property type="match status" value="1"/>
</dbReference>
<dbReference type="AlphaFoldDB" id="A0A2A9D519"/>
<evidence type="ECO:0000313" key="4">
    <source>
        <dbReference type="Proteomes" id="UP000224915"/>
    </source>
</evidence>
<dbReference type="SUPFAM" id="SSF46785">
    <property type="entry name" value="Winged helix' DNA-binding domain"/>
    <property type="match status" value="1"/>
</dbReference>
<gene>
    <name evidence="3" type="ORF">ATL40_2569</name>
</gene>
<sequence>MQHVILGLLMLAPMSLYDLHKQFTGGASLFYAASYGSLQRALAGLVERGLVTAEAVPGSARGRRVHTVTPQGRAAWEAWMREPLTGAGAETAMLAKVYLAGLLPAEGRAEVLGVLREHAAAALADLQAFARDLDAQEVGERHAEIFRYQRATLEYGLRSHALALEWLGEVADGM</sequence>
<reference evidence="3 4" key="1">
    <citation type="submission" date="2017-10" db="EMBL/GenBank/DDBJ databases">
        <title>Sequencing the genomes of 1000 actinobacteria strains.</title>
        <authorList>
            <person name="Klenk H.-P."/>
        </authorList>
    </citation>
    <scope>NUCLEOTIDE SEQUENCE [LARGE SCALE GENOMIC DNA]</scope>
    <source>
        <strain evidence="3 4">DSM 21801</strain>
    </source>
</reference>
<dbReference type="Gene3D" id="6.10.140.190">
    <property type="match status" value="1"/>
</dbReference>
<dbReference type="PANTHER" id="PTHR43252">
    <property type="entry name" value="TRANSCRIPTIONAL REGULATOR YQJI"/>
    <property type="match status" value="1"/>
</dbReference>
<dbReference type="InterPro" id="IPR018309">
    <property type="entry name" value="Tscrpt_reg_PadR_C"/>
</dbReference>